<dbReference type="GO" id="GO:0005581">
    <property type="term" value="C:collagen trimer"/>
    <property type="evidence" value="ECO:0007669"/>
    <property type="project" value="UniProtKB-KW"/>
</dbReference>
<dbReference type="Gene3D" id="2.60.120.40">
    <property type="match status" value="1"/>
</dbReference>
<evidence type="ECO:0000256" key="1">
    <source>
        <dbReference type="ARBA" id="ARBA00004613"/>
    </source>
</evidence>
<dbReference type="InterPro" id="IPR008983">
    <property type="entry name" value="Tumour_necrosis_fac-like_dom"/>
</dbReference>
<proteinExistence type="predicted"/>
<organism evidence="5 6">
    <name type="scientific">Batillaria attramentaria</name>
    <dbReference type="NCBI Taxonomy" id="370345"/>
    <lineage>
        <taxon>Eukaryota</taxon>
        <taxon>Metazoa</taxon>
        <taxon>Spiralia</taxon>
        <taxon>Lophotrochozoa</taxon>
        <taxon>Mollusca</taxon>
        <taxon>Gastropoda</taxon>
        <taxon>Caenogastropoda</taxon>
        <taxon>Sorbeoconcha</taxon>
        <taxon>Cerithioidea</taxon>
        <taxon>Batillariidae</taxon>
        <taxon>Batillaria</taxon>
    </lineage>
</organism>
<keyword evidence="6" id="KW-1185">Reference proteome</keyword>
<protein>
    <recommendedName>
        <fullName evidence="4">C1q domain-containing protein</fullName>
    </recommendedName>
</protein>
<feature type="domain" description="C1q" evidence="4">
    <location>
        <begin position="74"/>
        <end position="210"/>
    </location>
</feature>
<dbReference type="SUPFAM" id="SSF49842">
    <property type="entry name" value="TNF-like"/>
    <property type="match status" value="1"/>
</dbReference>
<dbReference type="InterPro" id="IPR001073">
    <property type="entry name" value="C1q_dom"/>
</dbReference>
<evidence type="ECO:0000256" key="2">
    <source>
        <dbReference type="ARBA" id="ARBA00022525"/>
    </source>
</evidence>
<dbReference type="PROSITE" id="PS50871">
    <property type="entry name" value="C1Q"/>
    <property type="match status" value="1"/>
</dbReference>
<sequence>MKLCAFMFVMLVLSLWYRPSHCGDVTSNRARRSDDTDPLEAVVMQQSAELNQLKAELAALQTKVDSPRRGFAGTLHRRVAFLVQAATDRTMPQSSPYKFDQIILNDGNGYDATLGVFTAPYAGVYILALQVFVNVGERPMLDITVNGNVVSRMALDTRSLPVNDESDSTTVVVKLKAQDRVWVQSLTGAYTYWGVFHTFFTGCLLYTTPE</sequence>
<evidence type="ECO:0000256" key="3">
    <source>
        <dbReference type="SAM" id="SignalP"/>
    </source>
</evidence>
<gene>
    <name evidence="5" type="ORF">BaRGS_00003150</name>
</gene>
<dbReference type="EMBL" id="JACVVK020000009">
    <property type="protein sequence ID" value="KAK7505879.1"/>
    <property type="molecule type" value="Genomic_DNA"/>
</dbReference>
<dbReference type="InterPro" id="IPR050392">
    <property type="entry name" value="Collagen/C1q_domain"/>
</dbReference>
<evidence type="ECO:0000313" key="6">
    <source>
        <dbReference type="Proteomes" id="UP001519460"/>
    </source>
</evidence>
<keyword evidence="3" id="KW-0732">Signal</keyword>
<dbReference type="Pfam" id="PF00386">
    <property type="entry name" value="C1q"/>
    <property type="match status" value="1"/>
</dbReference>
<accession>A0ABD0M1T9</accession>
<dbReference type="Proteomes" id="UP001519460">
    <property type="component" value="Unassembled WGS sequence"/>
</dbReference>
<dbReference type="PRINTS" id="PR00007">
    <property type="entry name" value="COMPLEMNTC1Q"/>
</dbReference>
<comment type="caution">
    <text evidence="5">The sequence shown here is derived from an EMBL/GenBank/DDBJ whole genome shotgun (WGS) entry which is preliminary data.</text>
</comment>
<name>A0ABD0M1T9_9CAEN</name>
<feature type="signal peptide" evidence="3">
    <location>
        <begin position="1"/>
        <end position="22"/>
    </location>
</feature>
<evidence type="ECO:0000313" key="5">
    <source>
        <dbReference type="EMBL" id="KAK7505879.1"/>
    </source>
</evidence>
<evidence type="ECO:0000259" key="4">
    <source>
        <dbReference type="PROSITE" id="PS50871"/>
    </source>
</evidence>
<dbReference type="AlphaFoldDB" id="A0ABD0M1T9"/>
<dbReference type="PANTHER" id="PTHR15427:SF33">
    <property type="entry name" value="COLLAGEN IV NC1 DOMAIN-CONTAINING PROTEIN"/>
    <property type="match status" value="1"/>
</dbReference>
<reference evidence="5 6" key="1">
    <citation type="journal article" date="2023" name="Sci. Data">
        <title>Genome assembly of the Korean intertidal mud-creeper Batillaria attramentaria.</title>
        <authorList>
            <person name="Patra A.K."/>
            <person name="Ho P.T."/>
            <person name="Jun S."/>
            <person name="Lee S.J."/>
            <person name="Kim Y."/>
            <person name="Won Y.J."/>
        </authorList>
    </citation>
    <scope>NUCLEOTIDE SEQUENCE [LARGE SCALE GENOMIC DNA]</scope>
    <source>
        <strain evidence="5">Wonlab-2016</strain>
    </source>
</reference>
<feature type="chain" id="PRO_5044826642" description="C1q domain-containing protein" evidence="3">
    <location>
        <begin position="23"/>
        <end position="210"/>
    </location>
</feature>
<keyword evidence="2" id="KW-0964">Secreted</keyword>
<dbReference type="PANTHER" id="PTHR15427">
    <property type="entry name" value="EMILIN ELASTIN MICROFIBRIL INTERFACE-LOCATED PROTEIN ELASTIN MICROFIBRIL INTERFACER"/>
    <property type="match status" value="1"/>
</dbReference>
<dbReference type="SMART" id="SM00110">
    <property type="entry name" value="C1Q"/>
    <property type="match status" value="1"/>
</dbReference>
<comment type="subcellular location">
    <subcellularLocation>
        <location evidence="1">Secreted</location>
    </subcellularLocation>
</comment>